<dbReference type="InterPro" id="IPR011738">
    <property type="entry name" value="Phage_CHP"/>
</dbReference>
<keyword evidence="2" id="KW-1185">Reference proteome</keyword>
<dbReference type="AlphaFoldDB" id="A0AAC8Z1Z8"/>
<dbReference type="Pfam" id="PF05135">
    <property type="entry name" value="Phage_connect_1"/>
    <property type="match status" value="1"/>
</dbReference>
<dbReference type="Proteomes" id="UP000076088">
    <property type="component" value="Chromosome"/>
</dbReference>
<protein>
    <recommendedName>
        <fullName evidence="3">Phage gp6-like head-tail connector protein</fullName>
    </recommendedName>
</protein>
<dbReference type="CDD" id="cd08054">
    <property type="entry name" value="gp6"/>
    <property type="match status" value="1"/>
</dbReference>
<reference evidence="1 2" key="2">
    <citation type="journal article" date="2016" name="Genome Announc.">
        <title>Complete Genome Sequence of Sphingopyxis macrogoltabida Strain 203N (NBRC 111659), a Polyethylene Glycol Degrader.</title>
        <authorList>
            <person name="Ohtsubo Y."/>
            <person name="Nonoyama S."/>
            <person name="Nagata Y."/>
            <person name="Numata M."/>
            <person name="Tsuchikane K."/>
            <person name="Hosoyama A."/>
            <person name="Yamazoe A."/>
            <person name="Tsuda M."/>
            <person name="Fujita N."/>
            <person name="Kawai F."/>
        </authorList>
    </citation>
    <scope>NUCLEOTIDE SEQUENCE [LARGE SCALE GENOMIC DNA]</scope>
    <source>
        <strain evidence="1 2">203N</strain>
    </source>
</reference>
<evidence type="ECO:0000313" key="1">
    <source>
        <dbReference type="EMBL" id="AMU90385.1"/>
    </source>
</evidence>
<dbReference type="Gene3D" id="1.10.3230.30">
    <property type="entry name" value="Phage gp6-like head-tail connector protein"/>
    <property type="match status" value="1"/>
</dbReference>
<organism evidence="1 2">
    <name type="scientific">Sphingopyxis macrogoltabida</name>
    <name type="common">Sphingomonas macrogoltabidus</name>
    <dbReference type="NCBI Taxonomy" id="33050"/>
    <lineage>
        <taxon>Bacteria</taxon>
        <taxon>Pseudomonadati</taxon>
        <taxon>Pseudomonadota</taxon>
        <taxon>Alphaproteobacteria</taxon>
        <taxon>Sphingomonadales</taxon>
        <taxon>Sphingomonadaceae</taxon>
        <taxon>Sphingopyxis</taxon>
    </lineage>
</organism>
<dbReference type="InterPro" id="IPR021146">
    <property type="entry name" value="Phage_gp6-like_head-tail"/>
</dbReference>
<dbReference type="RefSeq" id="WP_054729175.1">
    <property type="nucleotide sequence ID" value="NZ_CP009429.1"/>
</dbReference>
<dbReference type="NCBIfam" id="TIGR01560">
    <property type="entry name" value="put_DNA_pack"/>
    <property type="match status" value="1"/>
</dbReference>
<dbReference type="EMBL" id="CP013344">
    <property type="protein sequence ID" value="AMU90385.1"/>
    <property type="molecule type" value="Genomic_DNA"/>
</dbReference>
<reference evidence="2" key="1">
    <citation type="submission" date="2015-11" db="EMBL/GenBank/DDBJ databases">
        <title>Complete genome sequence of a polyethylene-glycol degrader Sphingopyxis macrogoltabida 203N (NBRC 111659).</title>
        <authorList>
            <person name="Yoshiyuki O."/>
            <person name="Shouta N."/>
            <person name="Nagata Y."/>
            <person name="Numata M."/>
            <person name="Tsuchikane K."/>
            <person name="Hosoyama A."/>
            <person name="Yamazoe A."/>
            <person name="Tsuda M."/>
            <person name="Fujita N."/>
            <person name="Kawai F."/>
        </authorList>
    </citation>
    <scope>NUCLEOTIDE SEQUENCE [LARGE SCALE GENOMIC DNA]</scope>
    <source>
        <strain evidence="2">203N</strain>
    </source>
</reference>
<proteinExistence type="predicted"/>
<dbReference type="NCBIfam" id="TIGR02215">
    <property type="entry name" value="phage_chp_gp8"/>
    <property type="match status" value="1"/>
</dbReference>
<dbReference type="InterPro" id="IPR006450">
    <property type="entry name" value="Phage_HK97_gp6-like"/>
</dbReference>
<evidence type="ECO:0008006" key="3">
    <source>
        <dbReference type="Google" id="ProtNLM"/>
    </source>
</evidence>
<evidence type="ECO:0000313" key="2">
    <source>
        <dbReference type="Proteomes" id="UP000076088"/>
    </source>
</evidence>
<dbReference type="KEGG" id="smaz:LH19_14690"/>
<accession>A0AAC8Z1Z8</accession>
<name>A0AAC8Z1Z8_SPHMC</name>
<sequence length="166" mass="17906">MVDIALAKQHLEYDDTDRDALIGQYIAAAAAWVEGYTGLLLTRRAVTRRFASAAAYVDLHVGPAPVIDSITYQDSDLVETTIADTEYTLVDGRLYPASAWPYARYGLVATITAGFEDGVPADLISAQLLLIGHMFANRETVITGTIATALPLGVEALCQPHRLVLV</sequence>
<gene>
    <name evidence="1" type="ORF">ATM17_15270</name>
</gene>